<organism evidence="1 2">
    <name type="scientific">Teladorsagia circumcincta</name>
    <name type="common">Brown stomach worm</name>
    <name type="synonym">Ostertagia circumcincta</name>
    <dbReference type="NCBI Taxonomy" id="45464"/>
    <lineage>
        <taxon>Eukaryota</taxon>
        <taxon>Metazoa</taxon>
        <taxon>Ecdysozoa</taxon>
        <taxon>Nematoda</taxon>
        <taxon>Chromadorea</taxon>
        <taxon>Rhabditida</taxon>
        <taxon>Rhabditina</taxon>
        <taxon>Rhabditomorpha</taxon>
        <taxon>Strongyloidea</taxon>
        <taxon>Trichostrongylidae</taxon>
        <taxon>Teladorsagia</taxon>
    </lineage>
</organism>
<dbReference type="OrthoDB" id="5874388at2759"/>
<sequence>MLCCLRVLKAERREQAKVDNLEKNVMALRRAELDEGKAQDMKELYQNMFQKFAEMVSNRWLFFRSLSCLGKNEIYYVALMSSKSSAMKAEIERLSAALDATGYEGLLHETRRSLMVSMKDQYTAMKNELLRLRLANHALRIRARTAQANKALEK</sequence>
<keyword evidence="2" id="KW-1185">Reference proteome</keyword>
<name>A0A2G9TPV7_TELCI</name>
<accession>A0A2G9TPV7</accession>
<dbReference type="EMBL" id="KZ356426">
    <property type="protein sequence ID" value="PIO59977.1"/>
    <property type="molecule type" value="Genomic_DNA"/>
</dbReference>
<protein>
    <submittedName>
        <fullName evidence="1">Uncharacterized protein</fullName>
    </submittedName>
</protein>
<reference evidence="1 2" key="1">
    <citation type="submission" date="2015-09" db="EMBL/GenBank/DDBJ databases">
        <title>Draft genome of the parasitic nematode Teladorsagia circumcincta isolate WARC Sus (inbred).</title>
        <authorList>
            <person name="Mitreva M."/>
        </authorList>
    </citation>
    <scope>NUCLEOTIDE SEQUENCE [LARGE SCALE GENOMIC DNA]</scope>
    <source>
        <strain evidence="1 2">S</strain>
    </source>
</reference>
<gene>
    <name evidence="1" type="ORF">TELCIR_18541</name>
</gene>
<dbReference type="Proteomes" id="UP000230423">
    <property type="component" value="Unassembled WGS sequence"/>
</dbReference>
<evidence type="ECO:0000313" key="1">
    <source>
        <dbReference type="EMBL" id="PIO59977.1"/>
    </source>
</evidence>
<proteinExistence type="predicted"/>
<dbReference type="AlphaFoldDB" id="A0A2G9TPV7"/>
<evidence type="ECO:0000313" key="2">
    <source>
        <dbReference type="Proteomes" id="UP000230423"/>
    </source>
</evidence>